<sequence length="66" mass="7688">MMKRAVLTDREIKCSLLFENPPWRLGKIIPLRNGTFDVVMMHEDGESRTVNVAADYSSLMKRFEGW</sequence>
<name>A0ABS1SA58_9RHOB</name>
<organism evidence="1 2">
    <name type="scientific">Paracoccus aerius</name>
    <dbReference type="NCBI Taxonomy" id="1915382"/>
    <lineage>
        <taxon>Bacteria</taxon>
        <taxon>Pseudomonadati</taxon>
        <taxon>Pseudomonadota</taxon>
        <taxon>Alphaproteobacteria</taxon>
        <taxon>Rhodobacterales</taxon>
        <taxon>Paracoccaceae</taxon>
        <taxon>Paracoccus</taxon>
    </lineage>
</organism>
<gene>
    <name evidence="1" type="ORF">JL111_19295</name>
</gene>
<evidence type="ECO:0000313" key="2">
    <source>
        <dbReference type="Proteomes" id="UP000644749"/>
    </source>
</evidence>
<dbReference type="RefSeq" id="WP_202380330.1">
    <property type="nucleotide sequence ID" value="NZ_JAESHT010000034.1"/>
</dbReference>
<keyword evidence="2" id="KW-1185">Reference proteome</keyword>
<reference evidence="1 2" key="1">
    <citation type="submission" date="2021-01" db="EMBL/GenBank/DDBJ databases">
        <title>011410 draft genome.</title>
        <authorList>
            <person name="Lang L."/>
        </authorList>
    </citation>
    <scope>NUCLEOTIDE SEQUENCE [LARGE SCALE GENOMIC DNA]</scope>
    <source>
        <strain evidence="1 2">KCTC 42845</strain>
    </source>
</reference>
<dbReference type="EMBL" id="JAESHT010000034">
    <property type="protein sequence ID" value="MBL3675618.1"/>
    <property type="molecule type" value="Genomic_DNA"/>
</dbReference>
<evidence type="ECO:0000313" key="1">
    <source>
        <dbReference type="EMBL" id="MBL3675618.1"/>
    </source>
</evidence>
<protein>
    <submittedName>
        <fullName evidence="1">Uncharacterized protein</fullName>
    </submittedName>
</protein>
<proteinExistence type="predicted"/>
<accession>A0ABS1SA58</accession>
<dbReference type="Proteomes" id="UP000644749">
    <property type="component" value="Unassembled WGS sequence"/>
</dbReference>
<comment type="caution">
    <text evidence="1">The sequence shown here is derived from an EMBL/GenBank/DDBJ whole genome shotgun (WGS) entry which is preliminary data.</text>
</comment>